<dbReference type="AlphaFoldDB" id="A0A1C4AFG4"/>
<dbReference type="Proteomes" id="UP000195696">
    <property type="component" value="Unassembled WGS sequence"/>
</dbReference>
<organism evidence="1 2">
    <name type="scientific">Bacillus mycoides</name>
    <dbReference type="NCBI Taxonomy" id="1405"/>
    <lineage>
        <taxon>Bacteria</taxon>
        <taxon>Bacillati</taxon>
        <taxon>Bacillota</taxon>
        <taxon>Bacilli</taxon>
        <taxon>Bacillales</taxon>
        <taxon>Bacillaceae</taxon>
        <taxon>Bacillus</taxon>
        <taxon>Bacillus cereus group</taxon>
    </lineage>
</organism>
<protein>
    <submittedName>
        <fullName evidence="1">Uncharacterized protein</fullName>
    </submittedName>
</protein>
<accession>A0A1C4AFG4</accession>
<evidence type="ECO:0000313" key="1">
    <source>
        <dbReference type="EMBL" id="SCB69085.1"/>
    </source>
</evidence>
<name>A0A1C4AFG4_BACMY</name>
<reference evidence="1 2" key="1">
    <citation type="submission" date="2016-08" db="EMBL/GenBank/DDBJ databases">
        <authorList>
            <person name="Seilhamer J.J."/>
        </authorList>
    </citation>
    <scope>NUCLEOTIDE SEQUENCE [LARGE SCALE GENOMIC DNA]</scope>
    <source>
        <strain evidence="1 2">SDA_GO95</strain>
    </source>
</reference>
<proteinExistence type="predicted"/>
<evidence type="ECO:0000313" key="2">
    <source>
        <dbReference type="Proteomes" id="UP000195696"/>
    </source>
</evidence>
<dbReference type="EMBL" id="FMAK01000037">
    <property type="protein sequence ID" value="SCB69085.1"/>
    <property type="molecule type" value="Genomic_DNA"/>
</dbReference>
<sequence length="22" mass="2646">MLKFRRLLIGWRSVGNTPDSWI</sequence>
<gene>
    <name evidence="1" type="ORF">BWGO95_03237</name>
</gene>